<dbReference type="EMBL" id="MNAD01001353">
    <property type="protein sequence ID" value="OJT06094.1"/>
    <property type="molecule type" value="Genomic_DNA"/>
</dbReference>
<sequence>MDKLAVELLTEIFFYACSDGGQTGCALALVSKRIRTLSRPARFFSVALFSSPTKIEQFLHAYQQERARTTDMLPRVRHLWLSYDENGEGHSGMPTAAAPAKPPASRAEFLAVLQRRTQSWRSAQVNLDEQYNRVIPMLMREVAPDLHSLALNQSRWRSTAAVRCRFPRLRELTCIGGDPSFLPFALADDESAPLYPALRRLHHILTPNCKDVNFLNWARHAPALTHLRVSRLDFWPRTTVETLEQVISDASSNEFFPNLQQVIILPHPPPPPGSSASEACYRQFTLYLHDLPEHVKAPLEVLPPMIKARPHQGLDAPKDCIVNLRRLWIARIDGLPGCWAIGPPPA</sequence>
<evidence type="ECO:0000313" key="2">
    <source>
        <dbReference type="Proteomes" id="UP000184267"/>
    </source>
</evidence>
<proteinExistence type="predicted"/>
<dbReference type="STRING" id="154538.A0A1M2VET4"/>
<gene>
    <name evidence="1" type="ORF">TRAPUB_3029</name>
</gene>
<protein>
    <recommendedName>
        <fullName evidence="3">F-box domain-containing protein</fullName>
    </recommendedName>
</protein>
<dbReference type="AlphaFoldDB" id="A0A1M2VET4"/>
<accession>A0A1M2VET4</accession>
<evidence type="ECO:0000313" key="1">
    <source>
        <dbReference type="EMBL" id="OJT06094.1"/>
    </source>
</evidence>
<comment type="caution">
    <text evidence="1">The sequence shown here is derived from an EMBL/GenBank/DDBJ whole genome shotgun (WGS) entry which is preliminary data.</text>
</comment>
<dbReference type="OMA" id="NWARHAP"/>
<organism evidence="1 2">
    <name type="scientific">Trametes pubescens</name>
    <name type="common">White-rot fungus</name>
    <dbReference type="NCBI Taxonomy" id="154538"/>
    <lineage>
        <taxon>Eukaryota</taxon>
        <taxon>Fungi</taxon>
        <taxon>Dikarya</taxon>
        <taxon>Basidiomycota</taxon>
        <taxon>Agaricomycotina</taxon>
        <taxon>Agaricomycetes</taxon>
        <taxon>Polyporales</taxon>
        <taxon>Polyporaceae</taxon>
        <taxon>Trametes</taxon>
    </lineage>
</organism>
<reference evidence="1 2" key="1">
    <citation type="submission" date="2016-10" db="EMBL/GenBank/DDBJ databases">
        <title>Genome sequence of the basidiomycete white-rot fungus Trametes pubescens.</title>
        <authorList>
            <person name="Makela M.R."/>
            <person name="Granchi Z."/>
            <person name="Peng M."/>
            <person name="De Vries R.P."/>
            <person name="Grigoriev I."/>
            <person name="Riley R."/>
            <person name="Hilden K."/>
        </authorList>
    </citation>
    <scope>NUCLEOTIDE SEQUENCE [LARGE SCALE GENOMIC DNA]</scope>
    <source>
        <strain evidence="1 2">FBCC735</strain>
    </source>
</reference>
<dbReference type="OrthoDB" id="2748701at2759"/>
<keyword evidence="2" id="KW-1185">Reference proteome</keyword>
<evidence type="ECO:0008006" key="3">
    <source>
        <dbReference type="Google" id="ProtNLM"/>
    </source>
</evidence>
<name>A0A1M2VET4_TRAPU</name>
<dbReference type="Proteomes" id="UP000184267">
    <property type="component" value="Unassembled WGS sequence"/>
</dbReference>